<keyword evidence="5" id="KW-1185">Reference proteome</keyword>
<dbReference type="RefSeq" id="WP_262397614.1">
    <property type="nucleotide sequence ID" value="NZ_JACRTC010000004.1"/>
</dbReference>
<dbReference type="InterPro" id="IPR054828">
    <property type="entry name" value="Vit_B12_bind_prot"/>
</dbReference>
<dbReference type="PANTHER" id="PTHR30535">
    <property type="entry name" value="VITAMIN B12-BINDING PROTEIN"/>
    <property type="match status" value="1"/>
</dbReference>
<dbReference type="Gene3D" id="3.40.50.1980">
    <property type="entry name" value="Nitrogenase molybdenum iron protein domain"/>
    <property type="match status" value="2"/>
</dbReference>
<comment type="similarity">
    <text evidence="1">Belongs to the bacterial solute-binding protein 8 family.</text>
</comment>
<evidence type="ECO:0000313" key="5">
    <source>
        <dbReference type="Proteomes" id="UP000660861"/>
    </source>
</evidence>
<evidence type="ECO:0000256" key="2">
    <source>
        <dbReference type="ARBA" id="ARBA00022729"/>
    </source>
</evidence>
<name>A0A926IBQ0_9FIRM</name>
<gene>
    <name evidence="4" type="ORF">H8709_06670</name>
</gene>
<dbReference type="EMBL" id="JACRTC010000004">
    <property type="protein sequence ID" value="MBC8570513.1"/>
    <property type="molecule type" value="Genomic_DNA"/>
</dbReference>
<organism evidence="4 5">
    <name type="scientific">Zongyangia hominis</name>
    <dbReference type="NCBI Taxonomy" id="2763677"/>
    <lineage>
        <taxon>Bacteria</taxon>
        <taxon>Bacillati</taxon>
        <taxon>Bacillota</taxon>
        <taxon>Clostridia</taxon>
        <taxon>Eubacteriales</taxon>
        <taxon>Oscillospiraceae</taxon>
        <taxon>Zongyangia</taxon>
    </lineage>
</organism>
<evidence type="ECO:0000259" key="3">
    <source>
        <dbReference type="PROSITE" id="PS50983"/>
    </source>
</evidence>
<comment type="caution">
    <text evidence="4">The sequence shown here is derived from an EMBL/GenBank/DDBJ whole genome shotgun (WGS) entry which is preliminary data.</text>
</comment>
<protein>
    <submittedName>
        <fullName evidence="4">ABC transporter substrate-binding protein</fullName>
    </submittedName>
</protein>
<sequence>MKRLIAILLSVFFVVGFTSCNKIEEEIPEPPVTSTTDEKEYPFHIDDKEVEREPGRVVSLSPSLTEITYTLGYGGKLVGVSDSCDYPEATTDLPQAGNVHTPDLDKLRELAPECLLISSDLVEEDLKQVEGMGILVIKIAPAKSLEDLERVYRTLGSVLGGRITGGKVGGDLYALMTARIYELRTVVKRSEKSCYLIRMLNNTVATGDTFTGDLLEQLGLQNLAEDSTGWALASDKVAQTNPALLFVDNSVDIEEVKRCPLYQNSDAVKNEAIYPVNTLLFERQSKRLMQELEVMARMAYPDGFKGSAA</sequence>
<dbReference type="SUPFAM" id="SSF53807">
    <property type="entry name" value="Helical backbone' metal receptor"/>
    <property type="match status" value="1"/>
</dbReference>
<keyword evidence="2" id="KW-0732">Signal</keyword>
<dbReference type="PROSITE" id="PS51257">
    <property type="entry name" value="PROKAR_LIPOPROTEIN"/>
    <property type="match status" value="1"/>
</dbReference>
<dbReference type="InterPro" id="IPR002491">
    <property type="entry name" value="ABC_transptr_periplasmic_BD"/>
</dbReference>
<accession>A0A926IBQ0</accession>
<dbReference type="InterPro" id="IPR050902">
    <property type="entry name" value="ABC_Transporter_SBP"/>
</dbReference>
<dbReference type="PANTHER" id="PTHR30535:SF34">
    <property type="entry name" value="MOLYBDATE-BINDING PROTEIN MOLA"/>
    <property type="match status" value="1"/>
</dbReference>
<dbReference type="GO" id="GO:0071281">
    <property type="term" value="P:cellular response to iron ion"/>
    <property type="evidence" value="ECO:0007669"/>
    <property type="project" value="TreeGrafter"/>
</dbReference>
<dbReference type="PROSITE" id="PS50983">
    <property type="entry name" value="FE_B12_PBP"/>
    <property type="match status" value="1"/>
</dbReference>
<proteinExistence type="inferred from homology"/>
<dbReference type="AlphaFoldDB" id="A0A926IBQ0"/>
<evidence type="ECO:0000313" key="4">
    <source>
        <dbReference type="EMBL" id="MBC8570513.1"/>
    </source>
</evidence>
<reference evidence="4" key="1">
    <citation type="submission" date="2020-08" db="EMBL/GenBank/DDBJ databases">
        <title>Genome public.</title>
        <authorList>
            <person name="Liu C."/>
            <person name="Sun Q."/>
        </authorList>
    </citation>
    <scope>NUCLEOTIDE SEQUENCE</scope>
    <source>
        <strain evidence="4">NSJ-54</strain>
    </source>
</reference>
<dbReference type="Pfam" id="PF01497">
    <property type="entry name" value="Peripla_BP_2"/>
    <property type="match status" value="1"/>
</dbReference>
<dbReference type="Proteomes" id="UP000660861">
    <property type="component" value="Unassembled WGS sequence"/>
</dbReference>
<dbReference type="NCBIfam" id="NF038402">
    <property type="entry name" value="TroA_like"/>
    <property type="match status" value="1"/>
</dbReference>
<evidence type="ECO:0000256" key="1">
    <source>
        <dbReference type="ARBA" id="ARBA00008814"/>
    </source>
</evidence>
<feature type="domain" description="Fe/B12 periplasmic-binding" evidence="3">
    <location>
        <begin position="56"/>
        <end position="303"/>
    </location>
</feature>